<name>A0A6A5BVL1_NAEFO</name>
<evidence type="ECO:0000313" key="3">
    <source>
        <dbReference type="EMBL" id="KAF0978461.1"/>
    </source>
</evidence>
<gene>
    <name evidence="3" type="ORF">FDP41_002281</name>
</gene>
<feature type="region of interest" description="Disordered" evidence="1">
    <location>
        <begin position="1"/>
        <end position="26"/>
    </location>
</feature>
<dbReference type="Pfam" id="PF13563">
    <property type="entry name" value="2_5_RNA_ligase2"/>
    <property type="match status" value="1"/>
</dbReference>
<reference evidence="3 4" key="1">
    <citation type="journal article" date="2019" name="Sci. Rep.">
        <title>Nanopore sequencing improves the draft genome of the human pathogenic amoeba Naegleria fowleri.</title>
        <authorList>
            <person name="Liechti N."/>
            <person name="Schurch N."/>
            <person name="Bruggmann R."/>
            <person name="Wittwer M."/>
        </authorList>
    </citation>
    <scope>NUCLEOTIDE SEQUENCE [LARGE SCALE GENOMIC DNA]</scope>
    <source>
        <strain evidence="3 4">ATCC 30894</strain>
    </source>
</reference>
<protein>
    <submittedName>
        <fullName evidence="3">Uncharacterized protein</fullName>
    </submittedName>
</protein>
<dbReference type="Gene3D" id="3.90.1140.10">
    <property type="entry name" value="Cyclic phosphodiesterase"/>
    <property type="match status" value="1"/>
</dbReference>
<dbReference type="VEuPathDB" id="AmoebaDB:NF0103700"/>
<dbReference type="OMA" id="QTIPDWV"/>
<accession>A0A6A5BVL1</accession>
<evidence type="ECO:0000256" key="1">
    <source>
        <dbReference type="SAM" id="MobiDB-lite"/>
    </source>
</evidence>
<evidence type="ECO:0000313" key="4">
    <source>
        <dbReference type="Proteomes" id="UP000444721"/>
    </source>
</evidence>
<dbReference type="GeneID" id="68109499"/>
<dbReference type="EMBL" id="VFQX01000029">
    <property type="protein sequence ID" value="KAF0978461.1"/>
    <property type="molecule type" value="Genomic_DNA"/>
</dbReference>
<dbReference type="RefSeq" id="XP_044563174.1">
    <property type="nucleotide sequence ID" value="XM_044705458.1"/>
</dbReference>
<keyword evidence="2" id="KW-0472">Membrane</keyword>
<sequence>MSFSNYGLYGDSGSTTQPPSSLNNESGVHFQNSSVTSYLSSQRKFAKPLDAGKTELRIDESNFRREDDLESHYRGDVGKKKSAVKSALVNLVKAVVIMMLFAFFVGVVILIVQLVELFHASQIADYNIHIKLSAECEAVAMGINNRVTDMDPNQQINFNITHQPHITLYLTRFISEFRDTIVSDVNNTLISQFNTLNLGNCSISTTTYFNVSGSYAMWDVHNSPCLQGLNNAIVNATSRYVDPRSKSTIPSWVNNLPPQLRQVKVLMIQQYGSPNVFSQFQPHVTIAHDDVTPTQLDSAVRAIGTPVPCTYKLRYVSIGLTGDYGTVLRGKDVAIFDLEQL</sequence>
<dbReference type="OrthoDB" id="26379at2759"/>
<feature type="compositionally biased region" description="Polar residues" evidence="1">
    <location>
        <begin position="12"/>
        <end position="26"/>
    </location>
</feature>
<keyword evidence="2" id="KW-1133">Transmembrane helix</keyword>
<dbReference type="VEuPathDB" id="AmoebaDB:NfTy_042820"/>
<dbReference type="VEuPathDB" id="AmoebaDB:FDP41_002281"/>
<evidence type="ECO:0000256" key="2">
    <source>
        <dbReference type="SAM" id="Phobius"/>
    </source>
</evidence>
<dbReference type="InterPro" id="IPR009097">
    <property type="entry name" value="Cyclic_Pdiesterase"/>
</dbReference>
<keyword evidence="2" id="KW-0812">Transmembrane</keyword>
<dbReference type="AlphaFoldDB" id="A0A6A5BVL1"/>
<organism evidence="3 4">
    <name type="scientific">Naegleria fowleri</name>
    <name type="common">Brain eating amoeba</name>
    <dbReference type="NCBI Taxonomy" id="5763"/>
    <lineage>
        <taxon>Eukaryota</taxon>
        <taxon>Discoba</taxon>
        <taxon>Heterolobosea</taxon>
        <taxon>Tetramitia</taxon>
        <taxon>Eutetramitia</taxon>
        <taxon>Vahlkampfiidae</taxon>
        <taxon>Naegleria</taxon>
    </lineage>
</organism>
<dbReference type="SUPFAM" id="SSF55144">
    <property type="entry name" value="LigT-like"/>
    <property type="match status" value="1"/>
</dbReference>
<feature type="transmembrane region" description="Helical" evidence="2">
    <location>
        <begin position="88"/>
        <end position="112"/>
    </location>
</feature>
<comment type="caution">
    <text evidence="3">The sequence shown here is derived from an EMBL/GenBank/DDBJ whole genome shotgun (WGS) entry which is preliminary data.</text>
</comment>
<dbReference type="Proteomes" id="UP000444721">
    <property type="component" value="Unassembled WGS sequence"/>
</dbReference>
<proteinExistence type="predicted"/>
<keyword evidence="4" id="KW-1185">Reference proteome</keyword>